<comment type="caution">
    <text evidence="5">The sequence shown here is derived from an EMBL/GenBank/DDBJ whole genome shotgun (WGS) entry which is preliminary data.</text>
</comment>
<evidence type="ECO:0000256" key="2">
    <source>
        <dbReference type="PIRSR" id="PIRSR605511-1"/>
    </source>
</evidence>
<dbReference type="STRING" id="331657.A0A4U0X7Y8"/>
<dbReference type="OrthoDB" id="423498at2759"/>
<dbReference type="InterPro" id="IPR011042">
    <property type="entry name" value="6-blade_b-propeller_TolB-like"/>
</dbReference>
<dbReference type="GO" id="GO:0004341">
    <property type="term" value="F:gluconolactonase activity"/>
    <property type="evidence" value="ECO:0007669"/>
    <property type="project" value="TreeGrafter"/>
</dbReference>
<keyword evidence="7" id="KW-1185">Reference proteome</keyword>
<keyword evidence="3" id="KW-0479">Metal-binding</keyword>
<protein>
    <recommendedName>
        <fullName evidence="4">SMP-30/Gluconolactonase/LRE-like region domain-containing protein</fullName>
    </recommendedName>
</protein>
<dbReference type="EMBL" id="NAJN01000483">
    <property type="protein sequence ID" value="TKA72662.1"/>
    <property type="molecule type" value="Genomic_DNA"/>
</dbReference>
<accession>A0A4U0X7Y8</accession>
<keyword evidence="3" id="KW-0862">Zinc</keyword>
<reference evidence="5 7" key="1">
    <citation type="submission" date="2017-03" db="EMBL/GenBank/DDBJ databases">
        <title>Genomes of endolithic fungi from Antarctica.</title>
        <authorList>
            <person name="Coleine C."/>
            <person name="Masonjones S."/>
            <person name="Stajich J.E."/>
        </authorList>
    </citation>
    <scope>NUCLEOTIDE SEQUENCE [LARGE SCALE GENOMIC DNA]</scope>
    <source>
        <strain evidence="5 7">CCFEE 5187</strain>
    </source>
</reference>
<organism evidence="5 7">
    <name type="scientific">Cryomyces minteri</name>
    <dbReference type="NCBI Taxonomy" id="331657"/>
    <lineage>
        <taxon>Eukaryota</taxon>
        <taxon>Fungi</taxon>
        <taxon>Dikarya</taxon>
        <taxon>Ascomycota</taxon>
        <taxon>Pezizomycotina</taxon>
        <taxon>Dothideomycetes</taxon>
        <taxon>Dothideomycetes incertae sedis</taxon>
        <taxon>Cryomyces</taxon>
    </lineage>
</organism>
<dbReference type="InterPro" id="IPR005511">
    <property type="entry name" value="SMP-30"/>
</dbReference>
<evidence type="ECO:0000259" key="4">
    <source>
        <dbReference type="Pfam" id="PF08450"/>
    </source>
</evidence>
<dbReference type="GO" id="GO:0005509">
    <property type="term" value="F:calcium ion binding"/>
    <property type="evidence" value="ECO:0007669"/>
    <property type="project" value="TreeGrafter"/>
</dbReference>
<evidence type="ECO:0000313" key="7">
    <source>
        <dbReference type="Proteomes" id="UP000308768"/>
    </source>
</evidence>
<dbReference type="SUPFAM" id="SSF63829">
    <property type="entry name" value="Calcium-dependent phosphotriesterase"/>
    <property type="match status" value="1"/>
</dbReference>
<feature type="binding site" evidence="3">
    <location>
        <position position="223"/>
    </location>
    <ligand>
        <name>a divalent metal cation</name>
        <dbReference type="ChEBI" id="CHEBI:60240"/>
    </ligand>
</feature>
<feature type="binding site" evidence="3">
    <location>
        <position position="25"/>
    </location>
    <ligand>
        <name>a divalent metal cation</name>
        <dbReference type="ChEBI" id="CHEBI:60240"/>
    </ligand>
</feature>
<comment type="similarity">
    <text evidence="1">Belongs to the SMP-30/CGR1 family.</text>
</comment>
<dbReference type="PANTHER" id="PTHR10907:SF47">
    <property type="entry name" value="REGUCALCIN"/>
    <property type="match status" value="1"/>
</dbReference>
<dbReference type="PANTHER" id="PTHR10907">
    <property type="entry name" value="REGUCALCIN"/>
    <property type="match status" value="1"/>
</dbReference>
<feature type="binding site" evidence="3">
    <location>
        <position position="120"/>
    </location>
    <ligand>
        <name>substrate</name>
    </ligand>
</feature>
<dbReference type="InterPro" id="IPR013658">
    <property type="entry name" value="SGL"/>
</dbReference>
<dbReference type="EMBL" id="NAJN01000178">
    <property type="protein sequence ID" value="TKA77665.1"/>
    <property type="molecule type" value="Genomic_DNA"/>
</dbReference>
<feature type="binding site" evidence="3">
    <location>
        <position position="118"/>
    </location>
    <ligand>
        <name>substrate</name>
    </ligand>
</feature>
<evidence type="ECO:0000313" key="6">
    <source>
        <dbReference type="EMBL" id="TKA77665.1"/>
    </source>
</evidence>
<proteinExistence type="inferred from homology"/>
<feature type="domain" description="SMP-30/Gluconolactonase/LRE-like region" evidence="4">
    <location>
        <begin position="23"/>
        <end position="286"/>
    </location>
</feature>
<evidence type="ECO:0000256" key="1">
    <source>
        <dbReference type="ARBA" id="ARBA00008853"/>
    </source>
</evidence>
<feature type="binding site" evidence="3">
    <location>
        <position position="169"/>
    </location>
    <ligand>
        <name>a divalent metal cation</name>
        <dbReference type="ChEBI" id="CHEBI:60240"/>
    </ligand>
</feature>
<evidence type="ECO:0000256" key="3">
    <source>
        <dbReference type="PIRSR" id="PIRSR605511-2"/>
    </source>
</evidence>
<evidence type="ECO:0000313" key="5">
    <source>
        <dbReference type="EMBL" id="TKA72662.1"/>
    </source>
</evidence>
<comment type="cofactor">
    <cofactor evidence="3">
        <name>Zn(2+)</name>
        <dbReference type="ChEBI" id="CHEBI:29105"/>
    </cofactor>
    <text evidence="3">Binds 1 divalent metal cation per subunit.</text>
</comment>
<dbReference type="Gene3D" id="2.120.10.30">
    <property type="entry name" value="TolB, C-terminal domain"/>
    <property type="match status" value="1"/>
</dbReference>
<dbReference type="AlphaFoldDB" id="A0A4U0X7Y8"/>
<name>A0A4U0X7Y8_9PEZI</name>
<dbReference type="PRINTS" id="PR01790">
    <property type="entry name" value="SMP30FAMILY"/>
</dbReference>
<sequence>MDKLDNVKTYKVTEPFLDLNCGLGEAPFWEGGGRVRFVDIVKQKLHSVDLEKGASSLTSVDLPISIGTTANVEGHDDGFVFLGKHGFGYYDKAKGTHRYIKKMWTEEEIADGKEERMRGNDGAVDSRGRYWAGAMNDPLVKEPSDEGVLFRLDPDLSLHRILSNVTIPNGISWSADDRTVYFTDSPSGQITAYDFAAATGRICNPRPFFRIPSSGPLAGGVPDGHAVDADGYLWVAIFGTGRVVRVVPEGGRDGRRAGEVVALVELPTRCVSCPGFVGEELLVTSAEEEDPDGHPESKRFQGAVFRVHVGIGGMKLHRFGGKV</sequence>
<dbReference type="Proteomes" id="UP000308768">
    <property type="component" value="Unassembled WGS sequence"/>
</dbReference>
<gene>
    <name evidence="6" type="ORF">B0A49_05485</name>
    <name evidence="5" type="ORF">B0A49_07813</name>
</gene>
<feature type="active site" description="Proton donor/acceptor" evidence="2">
    <location>
        <position position="223"/>
    </location>
</feature>
<dbReference type="Pfam" id="PF08450">
    <property type="entry name" value="SGL"/>
    <property type="match status" value="1"/>
</dbReference>